<dbReference type="Gene3D" id="1.10.10.10">
    <property type="entry name" value="Winged helix-like DNA-binding domain superfamily/Winged helix DNA-binding domain"/>
    <property type="match status" value="1"/>
</dbReference>
<feature type="transmembrane region" description="Helical" evidence="4">
    <location>
        <begin position="297"/>
        <end position="318"/>
    </location>
</feature>
<reference evidence="6 7" key="1">
    <citation type="submission" date="2022-01" db="EMBL/GenBank/DDBJ databases">
        <title>Novel bile acid biosynthetic pathways are enriched in the microbiome of centenarians.</title>
        <authorList>
            <person name="Sato Y."/>
            <person name="Atarashi K."/>
            <person name="Plichta R.D."/>
            <person name="Arai Y."/>
            <person name="Sasajima S."/>
            <person name="Kearney M.S."/>
            <person name="Suda W."/>
            <person name="Takeshita K."/>
            <person name="Sasaki T."/>
            <person name="Okamoto S."/>
            <person name="Skelly N.A."/>
            <person name="Okamura Y."/>
            <person name="Vlamakis H."/>
            <person name="Li Y."/>
            <person name="Tanoue T."/>
            <person name="Takei H."/>
            <person name="Nittono H."/>
            <person name="Narushima S."/>
            <person name="Irie J."/>
            <person name="Itoh H."/>
            <person name="Moriya K."/>
            <person name="Sugiura Y."/>
            <person name="Suematsu M."/>
            <person name="Moritoki N."/>
            <person name="Shibata S."/>
            <person name="Littman R.D."/>
            <person name="Fischbach A.M."/>
            <person name="Uwamino Y."/>
            <person name="Inoue T."/>
            <person name="Honda A."/>
            <person name="Hattori M."/>
            <person name="Murai T."/>
            <person name="Xavier J.R."/>
            <person name="Hirose N."/>
            <person name="Honda K."/>
        </authorList>
    </citation>
    <scope>NUCLEOTIDE SEQUENCE [LARGE SCALE GENOMIC DNA]</scope>
    <source>
        <strain evidence="6 7">CE91-St30</strain>
    </source>
</reference>
<dbReference type="PRINTS" id="PR00038">
    <property type="entry name" value="HTHLUXR"/>
</dbReference>
<protein>
    <recommendedName>
        <fullName evidence="5">HTH luxR-type domain-containing protein</fullName>
    </recommendedName>
</protein>
<dbReference type="EMBL" id="AP025564">
    <property type="protein sequence ID" value="BDE96808.1"/>
    <property type="molecule type" value="Genomic_DNA"/>
</dbReference>
<feature type="transmembrane region" description="Helical" evidence="4">
    <location>
        <begin position="272"/>
        <end position="291"/>
    </location>
</feature>
<feature type="transmembrane region" description="Helical" evidence="4">
    <location>
        <begin position="213"/>
        <end position="231"/>
    </location>
</feature>
<dbReference type="InterPro" id="IPR016032">
    <property type="entry name" value="Sig_transdc_resp-reg_C-effctor"/>
</dbReference>
<feature type="transmembrane region" description="Helical" evidence="4">
    <location>
        <begin position="362"/>
        <end position="382"/>
    </location>
</feature>
<evidence type="ECO:0000256" key="4">
    <source>
        <dbReference type="SAM" id="Phobius"/>
    </source>
</evidence>
<evidence type="ECO:0000256" key="2">
    <source>
        <dbReference type="ARBA" id="ARBA00023125"/>
    </source>
</evidence>
<feature type="transmembrane region" description="Helical" evidence="4">
    <location>
        <begin position="171"/>
        <end position="193"/>
    </location>
</feature>
<feature type="domain" description="HTH luxR-type" evidence="5">
    <location>
        <begin position="417"/>
        <end position="482"/>
    </location>
</feature>
<dbReference type="CDD" id="cd06170">
    <property type="entry name" value="LuxR_C_like"/>
    <property type="match status" value="1"/>
</dbReference>
<dbReference type="InterPro" id="IPR036388">
    <property type="entry name" value="WH-like_DNA-bd_sf"/>
</dbReference>
<keyword evidence="3" id="KW-0804">Transcription</keyword>
<keyword evidence="4" id="KW-0812">Transmembrane</keyword>
<evidence type="ECO:0000259" key="5">
    <source>
        <dbReference type="PROSITE" id="PS50043"/>
    </source>
</evidence>
<feature type="transmembrane region" description="Helical" evidence="4">
    <location>
        <begin position="143"/>
        <end position="165"/>
    </location>
</feature>
<keyword evidence="4" id="KW-0472">Membrane</keyword>
<dbReference type="RefSeq" id="WP_244385992.1">
    <property type="nucleotide sequence ID" value="NZ_AP025564.1"/>
</dbReference>
<organism evidence="6 7">
    <name type="scientific">Raoultibacter timonensis</name>
    <dbReference type="NCBI Taxonomy" id="1907662"/>
    <lineage>
        <taxon>Bacteria</taxon>
        <taxon>Bacillati</taxon>
        <taxon>Actinomycetota</taxon>
        <taxon>Coriobacteriia</taxon>
        <taxon>Eggerthellales</taxon>
        <taxon>Eggerthellaceae</taxon>
        <taxon>Raoultibacter</taxon>
    </lineage>
</organism>
<dbReference type="Proteomes" id="UP001320544">
    <property type="component" value="Chromosome"/>
</dbReference>
<proteinExistence type="predicted"/>
<evidence type="ECO:0000313" key="7">
    <source>
        <dbReference type="Proteomes" id="UP001320544"/>
    </source>
</evidence>
<feature type="transmembrane region" description="Helical" evidence="4">
    <location>
        <begin position="330"/>
        <end position="350"/>
    </location>
</feature>
<keyword evidence="2" id="KW-0238">DNA-binding</keyword>
<feature type="transmembrane region" description="Helical" evidence="4">
    <location>
        <begin position="87"/>
        <end position="108"/>
    </location>
</feature>
<evidence type="ECO:0000256" key="3">
    <source>
        <dbReference type="ARBA" id="ARBA00023163"/>
    </source>
</evidence>
<dbReference type="SMART" id="SM00421">
    <property type="entry name" value="HTH_LUXR"/>
    <property type="match status" value="1"/>
</dbReference>
<accession>A0ABM7WKB2</accession>
<dbReference type="InterPro" id="IPR000792">
    <property type="entry name" value="Tscrpt_reg_LuxR_C"/>
</dbReference>
<sequence length="485" mass="52330">MAHTIASSDAARTLRNIEGKQAKRIASCFGALVLVFTEYWLLNYCAFPLFDAVSPWTREISAAAGGLALIVMALVARWKPGMLKKRLFSGILASLAAGAILTLAGLYLNSFLTLAIGASVATIGISLAAVIVGVACMGLDLRVLGVCIALAYFASYALRIAFPYLPIEANLLLFAAVPFLTLALCSSLARPILRQILAADSPADAAVTSPASYLPFVHQVFITLIIFRFIYGYTLTFAETDRVPIFPLLALIPLGVYALIRLVSKRPLDPDALFRASILLSIAGFLVPSIAGTQNDLIASNLLSSGTGLFEILMYFVLVALSAKNTPNALVVLTWGNAMASLGTIIGANLGRLANQYYHVDYGMIATVSACIVFGLVIYILATQRNFSFGDTIRKVEPAAPLAPSERPADFEQRCRMLSETHGLTAREDEIFGLLAQGRNARFIQEKLVVSYNTVKTHVSHIYAKLGVHTHQELIDLVEGKRETP</sequence>
<keyword evidence="1" id="KW-0805">Transcription regulation</keyword>
<dbReference type="PANTHER" id="PTHR44688:SF16">
    <property type="entry name" value="DNA-BINDING TRANSCRIPTIONAL ACTIVATOR DEVR_DOSR"/>
    <property type="match status" value="1"/>
</dbReference>
<feature type="transmembrane region" description="Helical" evidence="4">
    <location>
        <begin position="114"/>
        <end position="136"/>
    </location>
</feature>
<feature type="transmembrane region" description="Helical" evidence="4">
    <location>
        <begin position="56"/>
        <end position="75"/>
    </location>
</feature>
<dbReference type="PANTHER" id="PTHR44688">
    <property type="entry name" value="DNA-BINDING TRANSCRIPTIONAL ACTIVATOR DEVR_DOSR"/>
    <property type="match status" value="1"/>
</dbReference>
<keyword evidence="4" id="KW-1133">Transmembrane helix</keyword>
<dbReference type="Pfam" id="PF00196">
    <property type="entry name" value="GerE"/>
    <property type="match status" value="1"/>
</dbReference>
<gene>
    <name evidence="6" type="ORF">CE91St30_21410</name>
</gene>
<dbReference type="PROSITE" id="PS50043">
    <property type="entry name" value="HTH_LUXR_2"/>
    <property type="match status" value="1"/>
</dbReference>
<evidence type="ECO:0000313" key="6">
    <source>
        <dbReference type="EMBL" id="BDE96808.1"/>
    </source>
</evidence>
<feature type="transmembrane region" description="Helical" evidence="4">
    <location>
        <begin position="25"/>
        <end position="50"/>
    </location>
</feature>
<feature type="transmembrane region" description="Helical" evidence="4">
    <location>
        <begin position="243"/>
        <end position="260"/>
    </location>
</feature>
<name>A0ABM7WKB2_9ACTN</name>
<keyword evidence="7" id="KW-1185">Reference proteome</keyword>
<evidence type="ECO:0000256" key="1">
    <source>
        <dbReference type="ARBA" id="ARBA00023015"/>
    </source>
</evidence>
<dbReference type="SUPFAM" id="SSF46894">
    <property type="entry name" value="C-terminal effector domain of the bipartite response regulators"/>
    <property type="match status" value="1"/>
</dbReference>